<dbReference type="InterPro" id="IPR045582">
    <property type="entry name" value="Trehalase-like_N"/>
</dbReference>
<dbReference type="Gene3D" id="1.50.10.10">
    <property type="match status" value="1"/>
</dbReference>
<comment type="caution">
    <text evidence="3">The sequence shown here is derived from an EMBL/GenBank/DDBJ whole genome shotgun (WGS) entry which is preliminary data.</text>
</comment>
<dbReference type="Pfam" id="PF00723">
    <property type="entry name" value="Glyco_hydro_15"/>
    <property type="match status" value="1"/>
</dbReference>
<protein>
    <submittedName>
        <fullName evidence="3">Glycoside hydrolase family 15 protein</fullName>
    </submittedName>
</protein>
<gene>
    <name evidence="3" type="ORF">G3T36_04240</name>
</gene>
<evidence type="ECO:0000313" key="3">
    <source>
        <dbReference type="EMBL" id="NEN05075.1"/>
    </source>
</evidence>
<feature type="domain" description="GH15-like" evidence="1">
    <location>
        <begin position="239"/>
        <end position="589"/>
    </location>
</feature>
<proteinExistence type="predicted"/>
<evidence type="ECO:0000313" key="4">
    <source>
        <dbReference type="Proteomes" id="UP000474967"/>
    </source>
</evidence>
<dbReference type="PANTHER" id="PTHR31616">
    <property type="entry name" value="TREHALASE"/>
    <property type="match status" value="1"/>
</dbReference>
<dbReference type="GO" id="GO:0005975">
    <property type="term" value="P:carbohydrate metabolic process"/>
    <property type="evidence" value="ECO:0007669"/>
    <property type="project" value="InterPro"/>
</dbReference>
<dbReference type="AlphaFoldDB" id="A0A6L9XUY4"/>
<evidence type="ECO:0000259" key="1">
    <source>
        <dbReference type="Pfam" id="PF00723"/>
    </source>
</evidence>
<organism evidence="3 4">
    <name type="scientific">Leifsonia tongyongensis</name>
    <dbReference type="NCBI Taxonomy" id="1268043"/>
    <lineage>
        <taxon>Bacteria</taxon>
        <taxon>Bacillati</taxon>
        <taxon>Actinomycetota</taxon>
        <taxon>Actinomycetes</taxon>
        <taxon>Micrococcales</taxon>
        <taxon>Microbacteriaceae</taxon>
        <taxon>Leifsonia</taxon>
    </lineage>
</organism>
<dbReference type="InterPro" id="IPR012341">
    <property type="entry name" value="6hp_glycosidase-like_sf"/>
</dbReference>
<dbReference type="EMBL" id="JAAGWY010000001">
    <property type="protein sequence ID" value="NEN05075.1"/>
    <property type="molecule type" value="Genomic_DNA"/>
</dbReference>
<dbReference type="PANTHER" id="PTHR31616:SF0">
    <property type="entry name" value="GLUCAN 1,4-ALPHA-GLUCOSIDASE"/>
    <property type="match status" value="1"/>
</dbReference>
<sequence>MADSPRVDESPALREYAAIGDGRTIALVARNGSIDWLPIPDLNSVPAFAAILDRASGGRIELAPVGDYTVTRRYLRGTNVLSTLFRTATGTVRVTDALITGNEGRLPWAELGRRIEGLDGEVRMRWTVRPGTMLGTASPWIQHIGAHSIVHAGPVTIGVTGSEHHPRRNRQRASSEDALRGAFTTTAGSRHLLAIVATENEPLHLPDAATVDAGIDRTISTWRTWSRTFGFDGRWAGDVQRSALLLKLLIYAPTGAVAAAATTSLPESSRGGKNWDYRFAWVRDAAYSVRALVRFGLREETHAAFSWLLDTIEANGPDLHVFYGLDGGVPRGVTAYDVPGWNGIGPVVGGNRAQGQLQLGVFGDLLGLAGEYVSAGNIFDPDTARMLTRVADRVCDLWRRPDSGMWELEETQHFTSSKMGCWQALDAAIHLAEKGQVSGNADRWRAERERIREWIDAHCWSAELGAYTMVAGRAALDTSVLLHAASGFERGPRMASTIDALVRELGRGPLLYRYSGMAEVEHPFVACSFWLAAALACVGRDAEAAALMDKLVKLSNDVGVFAEMIDEDEVTFWGNLPQGLSHLGLINAAITIEEQAAG</sequence>
<reference evidence="3 4" key="1">
    <citation type="journal article" date="2014" name="J. Microbiol.">
        <title>Diaminobutyricibacter tongyongensis gen. nov., sp. nov. and Homoserinibacter gongjuensis gen. nov., sp. nov. belong to the family Microbacteriaceae.</title>
        <authorList>
            <person name="Kim S.J."/>
            <person name="Ahn J.H."/>
            <person name="Weon H.Y."/>
            <person name="Hamada M."/>
            <person name="Suzuki K."/>
            <person name="Kwon S.W."/>
        </authorList>
    </citation>
    <scope>NUCLEOTIDE SEQUENCE [LARGE SCALE GENOMIC DNA]</scope>
    <source>
        <strain evidence="3 4">NBRC 108724</strain>
    </source>
</reference>
<name>A0A6L9XUY4_9MICO</name>
<dbReference type="GO" id="GO:0004553">
    <property type="term" value="F:hydrolase activity, hydrolyzing O-glycosyl compounds"/>
    <property type="evidence" value="ECO:0007669"/>
    <property type="project" value="TreeGrafter"/>
</dbReference>
<dbReference type="InterPro" id="IPR011613">
    <property type="entry name" value="GH15-like"/>
</dbReference>
<accession>A0A6L9XUY4</accession>
<dbReference type="Pfam" id="PF19291">
    <property type="entry name" value="TREH_N"/>
    <property type="match status" value="1"/>
</dbReference>
<evidence type="ECO:0000259" key="2">
    <source>
        <dbReference type="Pfam" id="PF19291"/>
    </source>
</evidence>
<keyword evidence="3" id="KW-0378">Hydrolase</keyword>
<dbReference type="SUPFAM" id="SSF48208">
    <property type="entry name" value="Six-hairpin glycosidases"/>
    <property type="match status" value="1"/>
</dbReference>
<dbReference type="InterPro" id="IPR008928">
    <property type="entry name" value="6-hairpin_glycosidase_sf"/>
</dbReference>
<dbReference type="Proteomes" id="UP000474967">
    <property type="component" value="Unassembled WGS sequence"/>
</dbReference>
<feature type="domain" description="Trehalase-like N-terminal" evidence="2">
    <location>
        <begin position="11"/>
        <end position="100"/>
    </location>
</feature>
<keyword evidence="4" id="KW-1185">Reference proteome</keyword>